<keyword evidence="2" id="KW-0547">Nucleotide-binding</keyword>
<evidence type="ECO:0000259" key="6">
    <source>
        <dbReference type="Pfam" id="PF00152"/>
    </source>
</evidence>
<evidence type="ECO:0000313" key="7">
    <source>
        <dbReference type="EMBL" id="KKM16901.1"/>
    </source>
</evidence>
<dbReference type="PANTHER" id="PTHR22594">
    <property type="entry name" value="ASPARTYL/LYSYL-TRNA SYNTHETASE"/>
    <property type="match status" value="1"/>
</dbReference>
<dbReference type="InterPro" id="IPR002312">
    <property type="entry name" value="Asp/Asn-tRNA-synth_IIb"/>
</dbReference>
<feature type="non-terminal residue" evidence="7">
    <location>
        <position position="1"/>
    </location>
</feature>
<feature type="domain" description="Aminoacyl-tRNA synthetase class II (D/K/N)" evidence="6">
    <location>
        <begin position="1"/>
        <end position="87"/>
    </location>
</feature>
<accession>A0A0F9HNL8</accession>
<keyword evidence="5" id="KW-0030">Aminoacyl-tRNA synthetase</keyword>
<evidence type="ECO:0000256" key="5">
    <source>
        <dbReference type="ARBA" id="ARBA00023146"/>
    </source>
</evidence>
<sequence length="120" mass="13188">RQYDIVLNGEEVGSGSIRNHRRKIQEQIFEILGIDSLEAKKKFGFFLDALSFGAPPHGGIALGLDRLAMILTGATSIREVIAFPKTQKAISPLTQAPSPVDPEQLKELHLQIEEDTIAPQ</sequence>
<protein>
    <recommendedName>
        <fullName evidence="6">Aminoacyl-tRNA synthetase class II (D/K/N) domain-containing protein</fullName>
    </recommendedName>
</protein>
<dbReference type="AlphaFoldDB" id="A0A0F9HNL8"/>
<keyword evidence="4" id="KW-0648">Protein biosynthesis</keyword>
<gene>
    <name evidence="7" type="ORF">LCGC14_1681130</name>
</gene>
<name>A0A0F9HNL8_9ZZZZ</name>
<evidence type="ECO:0000256" key="2">
    <source>
        <dbReference type="ARBA" id="ARBA00022741"/>
    </source>
</evidence>
<comment type="caution">
    <text evidence="7">The sequence shown here is derived from an EMBL/GenBank/DDBJ whole genome shotgun (WGS) entry which is preliminary data.</text>
</comment>
<dbReference type="Gene3D" id="3.30.930.10">
    <property type="entry name" value="Bira Bifunctional Protein, Domain 2"/>
    <property type="match status" value="1"/>
</dbReference>
<dbReference type="PRINTS" id="PR01042">
    <property type="entry name" value="TRNASYNTHASP"/>
</dbReference>
<dbReference type="PANTHER" id="PTHR22594:SF5">
    <property type="entry name" value="ASPARTATE--TRNA LIGASE, MITOCHONDRIAL"/>
    <property type="match status" value="1"/>
</dbReference>
<organism evidence="7">
    <name type="scientific">marine sediment metagenome</name>
    <dbReference type="NCBI Taxonomy" id="412755"/>
    <lineage>
        <taxon>unclassified sequences</taxon>
        <taxon>metagenomes</taxon>
        <taxon>ecological metagenomes</taxon>
    </lineage>
</organism>
<dbReference type="InterPro" id="IPR004364">
    <property type="entry name" value="Aa-tRNA-synt_II"/>
</dbReference>
<proteinExistence type="predicted"/>
<evidence type="ECO:0000256" key="1">
    <source>
        <dbReference type="ARBA" id="ARBA00022598"/>
    </source>
</evidence>
<dbReference type="GO" id="GO:0004815">
    <property type="term" value="F:aspartate-tRNA ligase activity"/>
    <property type="evidence" value="ECO:0007669"/>
    <property type="project" value="TreeGrafter"/>
</dbReference>
<dbReference type="GO" id="GO:0005524">
    <property type="term" value="F:ATP binding"/>
    <property type="evidence" value="ECO:0007669"/>
    <property type="project" value="UniProtKB-KW"/>
</dbReference>
<dbReference type="InterPro" id="IPR045864">
    <property type="entry name" value="aa-tRNA-synth_II/BPL/LPL"/>
</dbReference>
<dbReference type="GO" id="GO:0006422">
    <property type="term" value="P:aspartyl-tRNA aminoacylation"/>
    <property type="evidence" value="ECO:0007669"/>
    <property type="project" value="TreeGrafter"/>
</dbReference>
<dbReference type="Pfam" id="PF00152">
    <property type="entry name" value="tRNA-synt_2"/>
    <property type="match status" value="1"/>
</dbReference>
<evidence type="ECO:0000256" key="3">
    <source>
        <dbReference type="ARBA" id="ARBA00022840"/>
    </source>
</evidence>
<dbReference type="SUPFAM" id="SSF55681">
    <property type="entry name" value="Class II aaRS and biotin synthetases"/>
    <property type="match status" value="1"/>
</dbReference>
<reference evidence="7" key="1">
    <citation type="journal article" date="2015" name="Nature">
        <title>Complex archaea that bridge the gap between prokaryotes and eukaryotes.</title>
        <authorList>
            <person name="Spang A."/>
            <person name="Saw J.H."/>
            <person name="Jorgensen S.L."/>
            <person name="Zaremba-Niedzwiedzka K."/>
            <person name="Martijn J."/>
            <person name="Lind A.E."/>
            <person name="van Eijk R."/>
            <person name="Schleper C."/>
            <person name="Guy L."/>
            <person name="Ettema T.J."/>
        </authorList>
    </citation>
    <scope>NUCLEOTIDE SEQUENCE</scope>
</reference>
<keyword evidence="3" id="KW-0067">ATP-binding</keyword>
<keyword evidence="1" id="KW-0436">Ligase</keyword>
<dbReference type="EMBL" id="LAZR01014572">
    <property type="protein sequence ID" value="KKM16901.1"/>
    <property type="molecule type" value="Genomic_DNA"/>
</dbReference>
<evidence type="ECO:0000256" key="4">
    <source>
        <dbReference type="ARBA" id="ARBA00022917"/>
    </source>
</evidence>